<name>A0ABW3MF52_9PSEU</name>
<evidence type="ECO:0000313" key="1">
    <source>
        <dbReference type="EMBL" id="MFD1048275.1"/>
    </source>
</evidence>
<sequence length="102" mass="11536">MRTLGLQNSDQQNDLARWAAESVVVQQLETLDLSMGTLTDEGAEPLLKLTHLKALDLHHHYLSDEMAQRLREALPDVRVDLGGKQEPDRYDGELSYYTAISE</sequence>
<proteinExistence type="predicted"/>
<dbReference type="SUPFAM" id="SSF52047">
    <property type="entry name" value="RNI-like"/>
    <property type="match status" value="1"/>
</dbReference>
<dbReference type="InterPro" id="IPR032675">
    <property type="entry name" value="LRR_dom_sf"/>
</dbReference>
<dbReference type="Gene3D" id="3.80.10.10">
    <property type="entry name" value="Ribonuclease Inhibitor"/>
    <property type="match status" value="1"/>
</dbReference>
<gene>
    <name evidence="1" type="ORF">ACFQ1S_23425</name>
</gene>
<evidence type="ECO:0008006" key="3">
    <source>
        <dbReference type="Google" id="ProtNLM"/>
    </source>
</evidence>
<protein>
    <recommendedName>
        <fullName evidence="3">Leucine-rich repeat domain-containing protein</fullName>
    </recommendedName>
</protein>
<dbReference type="EMBL" id="JBHTIS010001499">
    <property type="protein sequence ID" value="MFD1048275.1"/>
    <property type="molecule type" value="Genomic_DNA"/>
</dbReference>
<dbReference type="Proteomes" id="UP001597045">
    <property type="component" value="Unassembled WGS sequence"/>
</dbReference>
<comment type="caution">
    <text evidence="1">The sequence shown here is derived from an EMBL/GenBank/DDBJ whole genome shotgun (WGS) entry which is preliminary data.</text>
</comment>
<organism evidence="1 2">
    <name type="scientific">Kibdelosporangium lantanae</name>
    <dbReference type="NCBI Taxonomy" id="1497396"/>
    <lineage>
        <taxon>Bacteria</taxon>
        <taxon>Bacillati</taxon>
        <taxon>Actinomycetota</taxon>
        <taxon>Actinomycetes</taxon>
        <taxon>Pseudonocardiales</taxon>
        <taxon>Pseudonocardiaceae</taxon>
        <taxon>Kibdelosporangium</taxon>
    </lineage>
</organism>
<dbReference type="Pfam" id="PF13516">
    <property type="entry name" value="LRR_6"/>
    <property type="match status" value="1"/>
</dbReference>
<evidence type="ECO:0000313" key="2">
    <source>
        <dbReference type="Proteomes" id="UP001597045"/>
    </source>
</evidence>
<keyword evidence="2" id="KW-1185">Reference proteome</keyword>
<accession>A0ABW3MF52</accession>
<dbReference type="InterPro" id="IPR001611">
    <property type="entry name" value="Leu-rich_rpt"/>
</dbReference>
<reference evidence="2" key="1">
    <citation type="journal article" date="2019" name="Int. J. Syst. Evol. Microbiol.">
        <title>The Global Catalogue of Microorganisms (GCM) 10K type strain sequencing project: providing services to taxonomists for standard genome sequencing and annotation.</title>
        <authorList>
            <consortium name="The Broad Institute Genomics Platform"/>
            <consortium name="The Broad Institute Genome Sequencing Center for Infectious Disease"/>
            <person name="Wu L."/>
            <person name="Ma J."/>
        </authorList>
    </citation>
    <scope>NUCLEOTIDE SEQUENCE [LARGE SCALE GENOMIC DNA]</scope>
    <source>
        <strain evidence="2">JCM 31486</strain>
    </source>
</reference>